<protein>
    <submittedName>
        <fullName evidence="2">Uncharacterized protein</fullName>
    </submittedName>
</protein>
<comment type="caution">
    <text evidence="2">The sequence shown here is derived from an EMBL/GenBank/DDBJ whole genome shotgun (WGS) entry which is preliminary data.</text>
</comment>
<feature type="region of interest" description="Disordered" evidence="1">
    <location>
        <begin position="39"/>
        <end position="58"/>
    </location>
</feature>
<accession>A0AAW2IC00</accession>
<proteinExistence type="predicted"/>
<feature type="region of interest" description="Disordered" evidence="1">
    <location>
        <begin position="94"/>
        <end position="116"/>
    </location>
</feature>
<reference evidence="2" key="1">
    <citation type="journal article" date="2024" name="Gigascience">
        <title>Chromosome-level genome of the poultry shaft louse Menopon gallinae provides insight into the host-switching and adaptive evolution of parasitic lice.</title>
        <authorList>
            <person name="Xu Y."/>
            <person name="Ma L."/>
            <person name="Liu S."/>
            <person name="Liang Y."/>
            <person name="Liu Q."/>
            <person name="He Z."/>
            <person name="Tian L."/>
            <person name="Duan Y."/>
            <person name="Cai W."/>
            <person name="Li H."/>
            <person name="Song F."/>
        </authorList>
    </citation>
    <scope>NUCLEOTIDE SEQUENCE</scope>
    <source>
        <strain evidence="2">Cailab_2023a</strain>
    </source>
</reference>
<evidence type="ECO:0000313" key="2">
    <source>
        <dbReference type="EMBL" id="KAL0279296.1"/>
    </source>
</evidence>
<organism evidence="2">
    <name type="scientific">Menopon gallinae</name>
    <name type="common">poultry shaft louse</name>
    <dbReference type="NCBI Taxonomy" id="328185"/>
    <lineage>
        <taxon>Eukaryota</taxon>
        <taxon>Metazoa</taxon>
        <taxon>Ecdysozoa</taxon>
        <taxon>Arthropoda</taxon>
        <taxon>Hexapoda</taxon>
        <taxon>Insecta</taxon>
        <taxon>Pterygota</taxon>
        <taxon>Neoptera</taxon>
        <taxon>Paraneoptera</taxon>
        <taxon>Psocodea</taxon>
        <taxon>Troctomorpha</taxon>
        <taxon>Phthiraptera</taxon>
        <taxon>Amblycera</taxon>
        <taxon>Menoponidae</taxon>
        <taxon>Menopon</taxon>
    </lineage>
</organism>
<evidence type="ECO:0000256" key="1">
    <source>
        <dbReference type="SAM" id="MobiDB-lite"/>
    </source>
</evidence>
<gene>
    <name evidence="2" type="ORF">PYX00_000889</name>
</gene>
<dbReference type="AlphaFoldDB" id="A0AAW2IC00"/>
<sequence length="116" mass="13181">MKESSSVITLNPLRFEPEDSPELRRITYNRPYKSVQDILESEKSKTNSDRSLQTKTSQHWKNAILRKASIRSKRAPLAGGEEITPSLRSSWSSVYFNNNTPTDSDSDNLSYISDAL</sequence>
<dbReference type="EMBL" id="JARGDH010000001">
    <property type="protein sequence ID" value="KAL0279296.1"/>
    <property type="molecule type" value="Genomic_DNA"/>
</dbReference>
<feature type="compositionally biased region" description="Polar residues" evidence="1">
    <location>
        <begin position="49"/>
        <end position="58"/>
    </location>
</feature>
<name>A0AAW2IC00_9NEOP</name>